<feature type="transmembrane region" description="Helical" evidence="9">
    <location>
        <begin position="297"/>
        <end position="317"/>
    </location>
</feature>
<keyword evidence="4 9" id="KW-1133">Transmembrane helix</keyword>
<dbReference type="SUPFAM" id="SSF81324">
    <property type="entry name" value="Voltage-gated potassium channels"/>
    <property type="match status" value="1"/>
</dbReference>
<accession>A0ABM1IE28</accession>
<keyword evidence="2" id="KW-0813">Transport</keyword>
<feature type="transmembrane region" description="Helical" evidence="9">
    <location>
        <begin position="438"/>
        <end position="458"/>
    </location>
</feature>
<keyword evidence="5" id="KW-0406">Ion transport</keyword>
<evidence type="ECO:0000313" key="11">
    <source>
        <dbReference type="Proteomes" id="UP000694924"/>
    </source>
</evidence>
<evidence type="ECO:0000256" key="8">
    <source>
        <dbReference type="SAM" id="MobiDB-lite"/>
    </source>
</evidence>
<feature type="transmembrane region" description="Helical" evidence="9">
    <location>
        <begin position="329"/>
        <end position="353"/>
    </location>
</feature>
<dbReference type="RefSeq" id="XP_015178465.1">
    <property type="nucleotide sequence ID" value="XM_015322979.1"/>
</dbReference>
<feature type="domain" description="Potassium channel" evidence="10">
    <location>
        <begin position="292"/>
        <end position="351"/>
    </location>
</feature>
<feature type="transmembrane region" description="Helical" evidence="9">
    <location>
        <begin position="197"/>
        <end position="219"/>
    </location>
</feature>
<evidence type="ECO:0000256" key="9">
    <source>
        <dbReference type="SAM" id="Phobius"/>
    </source>
</evidence>
<dbReference type="InterPro" id="IPR003280">
    <property type="entry name" value="2pore_dom_K_chnl"/>
</dbReference>
<feature type="transmembrane region" description="Helical" evidence="9">
    <location>
        <begin position="388"/>
        <end position="408"/>
    </location>
</feature>
<protein>
    <submittedName>
        <fullName evidence="12">Uncharacterized protein LOC107067448</fullName>
    </submittedName>
</protein>
<dbReference type="PANTHER" id="PTHR11003">
    <property type="entry name" value="POTASSIUM CHANNEL, SUBFAMILY K"/>
    <property type="match status" value="1"/>
</dbReference>
<keyword evidence="6 9" id="KW-0472">Membrane</keyword>
<name>A0ABM1IE28_POLDO</name>
<evidence type="ECO:0000259" key="10">
    <source>
        <dbReference type="Pfam" id="PF07885"/>
    </source>
</evidence>
<evidence type="ECO:0000256" key="6">
    <source>
        <dbReference type="ARBA" id="ARBA00023136"/>
    </source>
</evidence>
<dbReference type="Pfam" id="PF07885">
    <property type="entry name" value="Ion_trans_2"/>
    <property type="match status" value="1"/>
</dbReference>
<feature type="compositionally biased region" description="Acidic residues" evidence="8">
    <location>
        <begin position="109"/>
        <end position="121"/>
    </location>
</feature>
<keyword evidence="11" id="KW-1185">Reference proteome</keyword>
<keyword evidence="7" id="KW-0407">Ion channel</keyword>
<keyword evidence="3 9" id="KW-0812">Transmembrane</keyword>
<dbReference type="GeneID" id="107067448"/>
<dbReference type="Gene3D" id="1.10.287.70">
    <property type="match status" value="1"/>
</dbReference>
<evidence type="ECO:0000256" key="7">
    <source>
        <dbReference type="ARBA" id="ARBA00023303"/>
    </source>
</evidence>
<gene>
    <name evidence="12" type="primary">LOC107067448</name>
</gene>
<evidence type="ECO:0000313" key="12">
    <source>
        <dbReference type="RefSeq" id="XP_015178465.1"/>
    </source>
</evidence>
<evidence type="ECO:0000256" key="4">
    <source>
        <dbReference type="ARBA" id="ARBA00022989"/>
    </source>
</evidence>
<reference evidence="12" key="1">
    <citation type="submission" date="2025-08" db="UniProtKB">
        <authorList>
            <consortium name="RefSeq"/>
        </authorList>
    </citation>
    <scope>IDENTIFICATION</scope>
    <source>
        <tissue evidence="12">Whole body</tissue>
    </source>
</reference>
<dbReference type="Proteomes" id="UP000694924">
    <property type="component" value="Unplaced"/>
</dbReference>
<feature type="region of interest" description="Disordered" evidence="8">
    <location>
        <begin position="91"/>
        <end position="121"/>
    </location>
</feature>
<dbReference type="InterPro" id="IPR013099">
    <property type="entry name" value="K_chnl_dom"/>
</dbReference>
<feature type="compositionally biased region" description="Basic and acidic residues" evidence="8">
    <location>
        <begin position="91"/>
        <end position="108"/>
    </location>
</feature>
<comment type="subcellular location">
    <subcellularLocation>
        <location evidence="1">Membrane</location>
        <topology evidence="1">Multi-pass membrane protein</topology>
    </subcellularLocation>
</comment>
<sequence>MNVPLFPMPPIFGGAATSVSDVYDVASSDVVTHSSKLERHAATVAGNVPSYLEFRKSPVVRGKGYRRVSRNLVHPKRTTITKKARRRRVTTEFRLKMLEPRDKDKDEEKNNDDDDDDDDDVVICADTSTISREASSWVQNSVHHDKTTKSVALQTAVRIPLRLRFLPSLEDTIDENDPASASPKSVIWKHLRFLGRLLLSQFGLVWLLSIWAIAGAAAFCATEGPREREQVVELKDMQKDLAVGLATELRQLRTENEEDMEPLWSGKVRQYVAKHEQLLLAAVNSGYGETNDGGQLWTFPGCLLFAVSLLTTLGFGAPVPRTNPGRTAAIVFAAIGIPVHFLLIMNVGILLAVRLQEYAIKKISNKDLQRDPIEISCYPRPVPKWVKFVPFLCIGGYYILGVLCFGIARSRPLAASVLFPLDFTAAGGLSTTCGYVRVFYAIYLEGAVIIAAVAVAVLRVSATQSLTNIGLKYGLLTEA</sequence>
<evidence type="ECO:0000256" key="5">
    <source>
        <dbReference type="ARBA" id="ARBA00023065"/>
    </source>
</evidence>
<proteinExistence type="predicted"/>
<evidence type="ECO:0000256" key="3">
    <source>
        <dbReference type="ARBA" id="ARBA00022692"/>
    </source>
</evidence>
<dbReference type="PANTHER" id="PTHR11003:SF87">
    <property type="entry name" value="POTASSIUM CHANNEL DOMAIN-CONTAINING PROTEIN"/>
    <property type="match status" value="1"/>
</dbReference>
<evidence type="ECO:0000256" key="1">
    <source>
        <dbReference type="ARBA" id="ARBA00004141"/>
    </source>
</evidence>
<organism evidence="11 12">
    <name type="scientific">Polistes dominula</name>
    <name type="common">European paper wasp</name>
    <name type="synonym">Vespa dominula</name>
    <dbReference type="NCBI Taxonomy" id="743375"/>
    <lineage>
        <taxon>Eukaryota</taxon>
        <taxon>Metazoa</taxon>
        <taxon>Ecdysozoa</taxon>
        <taxon>Arthropoda</taxon>
        <taxon>Hexapoda</taxon>
        <taxon>Insecta</taxon>
        <taxon>Pterygota</taxon>
        <taxon>Neoptera</taxon>
        <taxon>Endopterygota</taxon>
        <taxon>Hymenoptera</taxon>
        <taxon>Apocrita</taxon>
        <taxon>Aculeata</taxon>
        <taxon>Vespoidea</taxon>
        <taxon>Vespidae</taxon>
        <taxon>Polistinae</taxon>
        <taxon>Polistini</taxon>
        <taxon>Polistes</taxon>
    </lineage>
</organism>
<evidence type="ECO:0000256" key="2">
    <source>
        <dbReference type="ARBA" id="ARBA00022448"/>
    </source>
</evidence>